<name>A0A1V9XAY1_9ACAR</name>
<feature type="region of interest" description="Disordered" evidence="3">
    <location>
        <begin position="299"/>
        <end position="422"/>
    </location>
</feature>
<dbReference type="Proteomes" id="UP000192247">
    <property type="component" value="Unassembled WGS sequence"/>
</dbReference>
<sequence>MSKKKKDSKDGAKEGKYKTTSRRKGSQTSTDVAAMLQQHRQIWSNEWKRLKDQEESLKNDVVDKLRYLSCQSLDDVVGQCLETWIDLELEATKFYDNAGSRIQFFKRLVELCFNEGIKEELVAEMETASLELRQLTEKLTEDRLEAEQQVTQAFDIPMLTSVRFTFARNVDEEFLAAYKEDSKIRRYQIGELRQLDQNFEKKLREIDKAHKTEAEPADWTADDYQVVQHVLEQYPKSLSNRRTFIMDMLKRRFPHRSVLDVSTYMAWCQNQVFYRSKINSTVQDWERARIQWLREAGKAMKDEQIEQKARRQSTIRNQSLNRAARAPRQRTKSEPPPARRKKESVGGSKKKGGSLKKAKVASGDTKSKSVGDKGSKDSKHKPRSRSSSQQPSKVVKDKSDLSKDHIRRHALKEPNLSVSRSPRGVCALDASFSALLNDASKTLARQRDRGPRV</sequence>
<evidence type="ECO:0000313" key="5">
    <source>
        <dbReference type="Proteomes" id="UP000192247"/>
    </source>
</evidence>
<dbReference type="InterPro" id="IPR039902">
    <property type="entry name" value="CCDC148/CCDC112"/>
</dbReference>
<feature type="compositionally biased region" description="Basic residues" evidence="3">
    <location>
        <begin position="338"/>
        <end position="359"/>
    </location>
</feature>
<organism evidence="4 5">
    <name type="scientific">Tropilaelaps mercedesae</name>
    <dbReference type="NCBI Taxonomy" id="418985"/>
    <lineage>
        <taxon>Eukaryota</taxon>
        <taxon>Metazoa</taxon>
        <taxon>Ecdysozoa</taxon>
        <taxon>Arthropoda</taxon>
        <taxon>Chelicerata</taxon>
        <taxon>Arachnida</taxon>
        <taxon>Acari</taxon>
        <taxon>Parasitiformes</taxon>
        <taxon>Mesostigmata</taxon>
        <taxon>Gamasina</taxon>
        <taxon>Dermanyssoidea</taxon>
        <taxon>Laelapidae</taxon>
        <taxon>Tropilaelaps</taxon>
    </lineage>
</organism>
<gene>
    <name evidence="4" type="ORF">BIW11_11560</name>
</gene>
<feature type="compositionally biased region" description="Basic and acidic residues" evidence="3">
    <location>
        <begin position="299"/>
        <end position="309"/>
    </location>
</feature>
<dbReference type="OrthoDB" id="448087at2759"/>
<dbReference type="PANTHER" id="PTHR21549">
    <property type="entry name" value="MUTATED IN BLADDER CANCER 1"/>
    <property type="match status" value="1"/>
</dbReference>
<proteinExistence type="predicted"/>
<protein>
    <submittedName>
        <fullName evidence="4">Coiled-coil domain-containing protein</fullName>
    </submittedName>
</protein>
<dbReference type="AlphaFoldDB" id="A0A1V9XAY1"/>
<feature type="coiled-coil region" evidence="2">
    <location>
        <begin position="118"/>
        <end position="145"/>
    </location>
</feature>
<evidence type="ECO:0000256" key="2">
    <source>
        <dbReference type="SAM" id="Coils"/>
    </source>
</evidence>
<reference evidence="4 5" key="1">
    <citation type="journal article" date="2017" name="Gigascience">
        <title>Draft genome of the honey bee ectoparasitic mite, Tropilaelaps mercedesae, is shaped by the parasitic life history.</title>
        <authorList>
            <person name="Dong X."/>
            <person name="Armstrong S.D."/>
            <person name="Xia D."/>
            <person name="Makepeace B.L."/>
            <person name="Darby A.C."/>
            <person name="Kadowaki T."/>
        </authorList>
    </citation>
    <scope>NUCLEOTIDE SEQUENCE [LARGE SCALE GENOMIC DNA]</scope>
    <source>
        <strain evidence="4">Wuxi-XJTLU</strain>
    </source>
</reference>
<dbReference type="PANTHER" id="PTHR21549:SF1">
    <property type="entry name" value="COILED-COIL DOMAIN-CONTAINING PROTEIN 148"/>
    <property type="match status" value="1"/>
</dbReference>
<evidence type="ECO:0000256" key="3">
    <source>
        <dbReference type="SAM" id="MobiDB-lite"/>
    </source>
</evidence>
<evidence type="ECO:0000313" key="4">
    <source>
        <dbReference type="EMBL" id="OQR70553.1"/>
    </source>
</evidence>
<keyword evidence="5" id="KW-1185">Reference proteome</keyword>
<dbReference type="InParanoid" id="A0A1V9XAY1"/>
<comment type="caution">
    <text evidence="4">The sequence shown here is derived from an EMBL/GenBank/DDBJ whole genome shotgun (WGS) entry which is preliminary data.</text>
</comment>
<accession>A0A1V9XAY1</accession>
<evidence type="ECO:0000256" key="1">
    <source>
        <dbReference type="ARBA" id="ARBA00023054"/>
    </source>
</evidence>
<dbReference type="EMBL" id="MNPL01017178">
    <property type="protein sequence ID" value="OQR70553.1"/>
    <property type="molecule type" value="Genomic_DNA"/>
</dbReference>
<feature type="compositionally biased region" description="Polar residues" evidence="3">
    <location>
        <begin position="312"/>
        <end position="321"/>
    </location>
</feature>
<feature type="compositionally biased region" description="Basic and acidic residues" evidence="3">
    <location>
        <begin position="394"/>
        <end position="404"/>
    </location>
</feature>
<feature type="compositionally biased region" description="Basic and acidic residues" evidence="3">
    <location>
        <begin position="7"/>
        <end position="17"/>
    </location>
</feature>
<keyword evidence="1 2" id="KW-0175">Coiled coil</keyword>
<feature type="region of interest" description="Disordered" evidence="3">
    <location>
        <begin position="1"/>
        <end position="31"/>
    </location>
</feature>
<feature type="compositionally biased region" description="Basic and acidic residues" evidence="3">
    <location>
        <begin position="365"/>
        <end position="377"/>
    </location>
</feature>